<evidence type="ECO:0000313" key="9">
    <source>
        <dbReference type="EMBL" id="MFD2174741.1"/>
    </source>
</evidence>
<dbReference type="InterPro" id="IPR045621">
    <property type="entry name" value="BPD_transp_1_N"/>
</dbReference>
<organism evidence="9 10">
    <name type="scientific">Rhodobacter lacus</name>
    <dbReference type="NCBI Taxonomy" id="1641972"/>
    <lineage>
        <taxon>Bacteria</taxon>
        <taxon>Pseudomonadati</taxon>
        <taxon>Pseudomonadota</taxon>
        <taxon>Alphaproteobacteria</taxon>
        <taxon>Rhodobacterales</taxon>
        <taxon>Rhodobacter group</taxon>
        <taxon>Rhodobacter</taxon>
    </lineage>
</organism>
<comment type="caution">
    <text evidence="9">The sequence shown here is derived from an EMBL/GenBank/DDBJ whole genome shotgun (WGS) entry which is preliminary data.</text>
</comment>
<dbReference type="Gene3D" id="1.10.3720.10">
    <property type="entry name" value="MetI-like"/>
    <property type="match status" value="1"/>
</dbReference>
<reference evidence="10" key="1">
    <citation type="journal article" date="2019" name="Int. J. Syst. Evol. Microbiol.">
        <title>The Global Catalogue of Microorganisms (GCM) 10K type strain sequencing project: providing services to taxonomists for standard genome sequencing and annotation.</title>
        <authorList>
            <consortium name="The Broad Institute Genomics Platform"/>
            <consortium name="The Broad Institute Genome Sequencing Center for Infectious Disease"/>
            <person name="Wu L."/>
            <person name="Ma J."/>
        </authorList>
    </citation>
    <scope>NUCLEOTIDE SEQUENCE [LARGE SCALE GENOMIC DNA]</scope>
    <source>
        <strain evidence="10">CCUG 55131</strain>
    </source>
</reference>
<keyword evidence="10" id="KW-1185">Reference proteome</keyword>
<comment type="subcellular location">
    <subcellularLocation>
        <location evidence="1 7">Cell membrane</location>
        <topology evidence="1 7">Multi-pass membrane protein</topology>
    </subcellularLocation>
</comment>
<keyword evidence="4 7" id="KW-0812">Transmembrane</keyword>
<gene>
    <name evidence="9" type="ORF">ACFSM0_11610</name>
</gene>
<dbReference type="InterPro" id="IPR035906">
    <property type="entry name" value="MetI-like_sf"/>
</dbReference>
<evidence type="ECO:0000256" key="3">
    <source>
        <dbReference type="ARBA" id="ARBA00022475"/>
    </source>
</evidence>
<dbReference type="PROSITE" id="PS50928">
    <property type="entry name" value="ABC_TM1"/>
    <property type="match status" value="1"/>
</dbReference>
<keyword evidence="5 7" id="KW-1133">Transmembrane helix</keyword>
<feature type="transmembrane region" description="Helical" evidence="7">
    <location>
        <begin position="151"/>
        <end position="175"/>
    </location>
</feature>
<evidence type="ECO:0000256" key="5">
    <source>
        <dbReference type="ARBA" id="ARBA00022989"/>
    </source>
</evidence>
<feature type="domain" description="ABC transmembrane type-1" evidence="8">
    <location>
        <begin position="112"/>
        <end position="321"/>
    </location>
</feature>
<evidence type="ECO:0000259" key="8">
    <source>
        <dbReference type="PROSITE" id="PS50928"/>
    </source>
</evidence>
<evidence type="ECO:0000256" key="6">
    <source>
        <dbReference type="ARBA" id="ARBA00023136"/>
    </source>
</evidence>
<dbReference type="RefSeq" id="WP_377390483.1">
    <property type="nucleotide sequence ID" value="NZ_JBHUIX010000011.1"/>
</dbReference>
<dbReference type="Pfam" id="PF19300">
    <property type="entry name" value="BPD_transp_1_N"/>
    <property type="match status" value="1"/>
</dbReference>
<comment type="similarity">
    <text evidence="7">Belongs to the binding-protein-dependent transport system permease family.</text>
</comment>
<keyword evidence="3" id="KW-1003">Cell membrane</keyword>
<keyword evidence="6 7" id="KW-0472">Membrane</keyword>
<dbReference type="InterPro" id="IPR000515">
    <property type="entry name" value="MetI-like"/>
</dbReference>
<proteinExistence type="inferred from homology"/>
<feature type="transmembrane region" description="Helical" evidence="7">
    <location>
        <begin position="308"/>
        <end position="328"/>
    </location>
</feature>
<evidence type="ECO:0000256" key="2">
    <source>
        <dbReference type="ARBA" id="ARBA00022448"/>
    </source>
</evidence>
<sequence length="335" mass="37540">MLHYTIRRLLIAIPTLLLISLVIFMLLGLAPGDPMAQLPLTIPEDVKAQMREALGLGDPLWMRYLMWLKQFFWVEPLHVLDTLFDTQMVEGGQRILSWQSHAPVAEVIAQRLPQTLWVVGLAYLVGVLIALPIGIISAYRQYSLFDQIGTFVSMIGFSVPTFFAGVVLIVVFSVHLHWFPSFYDTQLEVTDGASLLAQIRQMVLPVAVMALYNASQISRFMRASMLDNLRQDYVRTARAKGLSERVVVLVHVLRNSMISVITVIALGVPQIFGGAIITEQVFKVNGIGELLISSIQANDIPMVQTLTFIFAVLIVLFNLIADVLYGLLDPRIRYE</sequence>
<accession>A0ABW5AA52</accession>
<dbReference type="EMBL" id="JBHUIX010000011">
    <property type="protein sequence ID" value="MFD2174741.1"/>
    <property type="molecule type" value="Genomic_DNA"/>
</dbReference>
<dbReference type="Pfam" id="PF00528">
    <property type="entry name" value="BPD_transp_1"/>
    <property type="match status" value="1"/>
</dbReference>
<feature type="transmembrane region" description="Helical" evidence="7">
    <location>
        <begin position="9"/>
        <end position="30"/>
    </location>
</feature>
<dbReference type="PANTHER" id="PTHR30465:SF97">
    <property type="entry name" value="OPPB IN A BINDING PROTEIN-DEPENDENT TRANSPORT SYSTEM"/>
    <property type="match status" value="1"/>
</dbReference>
<dbReference type="Proteomes" id="UP001597413">
    <property type="component" value="Unassembled WGS sequence"/>
</dbReference>
<evidence type="ECO:0000256" key="4">
    <source>
        <dbReference type="ARBA" id="ARBA00022692"/>
    </source>
</evidence>
<keyword evidence="2 7" id="KW-0813">Transport</keyword>
<dbReference type="PANTHER" id="PTHR30465">
    <property type="entry name" value="INNER MEMBRANE ABC TRANSPORTER"/>
    <property type="match status" value="1"/>
</dbReference>
<dbReference type="CDD" id="cd06261">
    <property type="entry name" value="TM_PBP2"/>
    <property type="match status" value="1"/>
</dbReference>
<feature type="transmembrane region" description="Helical" evidence="7">
    <location>
        <begin position="246"/>
        <end position="268"/>
    </location>
</feature>
<dbReference type="SUPFAM" id="SSF161098">
    <property type="entry name" value="MetI-like"/>
    <property type="match status" value="1"/>
</dbReference>
<evidence type="ECO:0000256" key="7">
    <source>
        <dbReference type="RuleBase" id="RU363032"/>
    </source>
</evidence>
<evidence type="ECO:0000313" key="10">
    <source>
        <dbReference type="Proteomes" id="UP001597413"/>
    </source>
</evidence>
<protein>
    <submittedName>
        <fullName evidence="9">ABC transporter permease</fullName>
    </submittedName>
</protein>
<feature type="transmembrane region" description="Helical" evidence="7">
    <location>
        <begin position="116"/>
        <end position="139"/>
    </location>
</feature>
<evidence type="ECO:0000256" key="1">
    <source>
        <dbReference type="ARBA" id="ARBA00004651"/>
    </source>
</evidence>
<feature type="transmembrane region" description="Helical" evidence="7">
    <location>
        <begin position="195"/>
        <end position="215"/>
    </location>
</feature>
<name>A0ABW5AA52_9RHOB</name>